<dbReference type="GO" id="GO:0004185">
    <property type="term" value="F:serine-type carboxypeptidase activity"/>
    <property type="evidence" value="ECO:0007669"/>
    <property type="project" value="UniProtKB-UniRule"/>
</dbReference>
<comment type="caution">
    <text evidence="7">The sequence shown here is derived from an EMBL/GenBank/DDBJ whole genome shotgun (WGS) entry which is preliminary data.</text>
</comment>
<protein>
    <recommendedName>
        <fullName evidence="6">Carboxypeptidase</fullName>
        <ecNumber evidence="6">3.4.16.-</ecNumber>
    </recommendedName>
</protein>
<dbReference type="EC" id="3.4.16.-" evidence="6"/>
<dbReference type="GO" id="GO:0006508">
    <property type="term" value="P:proteolysis"/>
    <property type="evidence" value="ECO:0007669"/>
    <property type="project" value="UniProtKB-KW"/>
</dbReference>
<evidence type="ECO:0000256" key="2">
    <source>
        <dbReference type="ARBA" id="ARBA00022645"/>
    </source>
</evidence>
<feature type="signal peptide" evidence="6">
    <location>
        <begin position="1"/>
        <end position="19"/>
    </location>
</feature>
<comment type="similarity">
    <text evidence="1 6">Belongs to the peptidase S10 family.</text>
</comment>
<dbReference type="PROSITE" id="PS00131">
    <property type="entry name" value="CARBOXYPEPT_SER_SER"/>
    <property type="match status" value="1"/>
</dbReference>
<dbReference type="GO" id="GO:0000324">
    <property type="term" value="C:fungal-type vacuole"/>
    <property type="evidence" value="ECO:0007669"/>
    <property type="project" value="TreeGrafter"/>
</dbReference>
<organism evidence="7 8">
    <name type="scientific">Pseudocercospora eumusae</name>
    <dbReference type="NCBI Taxonomy" id="321146"/>
    <lineage>
        <taxon>Eukaryota</taxon>
        <taxon>Fungi</taxon>
        <taxon>Dikarya</taxon>
        <taxon>Ascomycota</taxon>
        <taxon>Pezizomycotina</taxon>
        <taxon>Dothideomycetes</taxon>
        <taxon>Dothideomycetidae</taxon>
        <taxon>Mycosphaerellales</taxon>
        <taxon>Mycosphaerellaceae</taxon>
        <taxon>Pseudocercospora</taxon>
    </lineage>
</organism>
<dbReference type="PRINTS" id="PR00724">
    <property type="entry name" value="CRBOXYPTASEC"/>
</dbReference>
<evidence type="ECO:0000256" key="5">
    <source>
        <dbReference type="ARBA" id="ARBA00023180"/>
    </source>
</evidence>
<feature type="chain" id="PRO_5007747372" description="Carboxypeptidase" evidence="6">
    <location>
        <begin position="20"/>
        <end position="588"/>
    </location>
</feature>
<evidence type="ECO:0000256" key="1">
    <source>
        <dbReference type="ARBA" id="ARBA00009431"/>
    </source>
</evidence>
<proteinExistence type="inferred from homology"/>
<dbReference type="PANTHER" id="PTHR11802:SF64">
    <property type="entry name" value="CARBOXYPEPTIDASE"/>
    <property type="match status" value="1"/>
</dbReference>
<dbReference type="InterPro" id="IPR001563">
    <property type="entry name" value="Peptidase_S10"/>
</dbReference>
<keyword evidence="5" id="KW-0325">Glycoprotein</keyword>
<evidence type="ECO:0000313" key="7">
    <source>
        <dbReference type="EMBL" id="KXT07501.1"/>
    </source>
</evidence>
<dbReference type="PANTHER" id="PTHR11802">
    <property type="entry name" value="SERINE PROTEASE FAMILY S10 SERINE CARBOXYPEPTIDASE"/>
    <property type="match status" value="1"/>
</dbReference>
<accession>A0A139HYE4</accession>
<keyword evidence="4 6" id="KW-0378">Hydrolase</keyword>
<dbReference type="InterPro" id="IPR018202">
    <property type="entry name" value="Ser_caboxypep_ser_AS"/>
</dbReference>
<sequence length="588" mass="65036">MEATILLIAGIAFAPVVLAQFVTAPQDLTAVRGNGYQVRYKEVESGICETVSSVRSYSGYIDVEEHQHLFFWFFEARNQDPSTAPLTLWLNGGPGDPSMVGLFSENGPCWIDYNGTLQVNENSWTNVSNVLYLDQPTDTGFSYSIPVNGYIDAATGHLVELPNATCPDYATADSCGTYASSNVSYTVNNTLAAAPYVWKAFQGFTGAFPQYAQNGVYLSTESYGGHFGPVFADFILDQNVRKEGAHIDLRGLSVGNGWFDPIIQFEQQDRRLRSMGIKFAGRETDQRQAYYNYTVNPGNSFNFHPFNATTQAHMENALYGEGNCLDQLYACNYGPGTDGICSAADNFCYDEVEYVFDTVTGRDEYDIRELTPDPFPYTSWVAYLNRPEIQKAIGAYTNFTYSVTNLGAGTVATAFGTTGDDSRGFDIIARNRRLINNGVYVVHYAGDADYNCNWIGGEEVARQIDASGFTSAGYQNLTTSTFAANGPKSAITEQVHGVVKQASNYAFARIYDSGHQVPFYKPKAALALFERLVKRTDIATGKERIDQKYKYVSVGPRKSEYRNDPRTIQEHVVDASCLWDSETNLPAC</sequence>
<keyword evidence="6" id="KW-0732">Signal</keyword>
<dbReference type="InterPro" id="IPR029058">
    <property type="entry name" value="AB_hydrolase_fold"/>
</dbReference>
<dbReference type="STRING" id="321146.A0A139HYE4"/>
<dbReference type="AlphaFoldDB" id="A0A139HYE4"/>
<dbReference type="EMBL" id="LFZN01000002">
    <property type="protein sequence ID" value="KXT07501.1"/>
    <property type="molecule type" value="Genomic_DNA"/>
</dbReference>
<evidence type="ECO:0000256" key="3">
    <source>
        <dbReference type="ARBA" id="ARBA00022670"/>
    </source>
</evidence>
<dbReference type="Pfam" id="PF00450">
    <property type="entry name" value="Peptidase_S10"/>
    <property type="match status" value="1"/>
</dbReference>
<evidence type="ECO:0000313" key="8">
    <source>
        <dbReference type="Proteomes" id="UP000070133"/>
    </source>
</evidence>
<keyword evidence="8" id="KW-1185">Reference proteome</keyword>
<gene>
    <name evidence="7" type="ORF">AC578_489</name>
</gene>
<evidence type="ECO:0000256" key="4">
    <source>
        <dbReference type="ARBA" id="ARBA00022801"/>
    </source>
</evidence>
<dbReference type="SUPFAM" id="SSF53474">
    <property type="entry name" value="alpha/beta-Hydrolases"/>
    <property type="match status" value="1"/>
</dbReference>
<evidence type="ECO:0000256" key="6">
    <source>
        <dbReference type="RuleBase" id="RU361156"/>
    </source>
</evidence>
<keyword evidence="3 6" id="KW-0645">Protease</keyword>
<dbReference type="Proteomes" id="UP000070133">
    <property type="component" value="Unassembled WGS sequence"/>
</dbReference>
<name>A0A139HYE4_9PEZI</name>
<reference evidence="7" key="1">
    <citation type="submission" date="2015-07" db="EMBL/GenBank/DDBJ databases">
        <title>Comparative genomics of the Sigatoka disease complex on banana suggests a link between parallel evolutionary changes in Pseudocercospora fijiensis and Pseudocercospora eumusae and increased virulence on the banana host.</title>
        <authorList>
            <person name="Chang T.-C."/>
            <person name="Salvucci A."/>
            <person name="Crous P.W."/>
            <person name="Stergiopoulos I."/>
        </authorList>
    </citation>
    <scope>NUCLEOTIDE SEQUENCE [LARGE SCALE GENOMIC DNA]</scope>
    <source>
        <strain evidence="7">CBS 114824</strain>
    </source>
</reference>
<dbReference type="OrthoDB" id="443318at2759"/>
<dbReference type="Gene3D" id="3.40.50.1820">
    <property type="entry name" value="alpha/beta hydrolase"/>
    <property type="match status" value="1"/>
</dbReference>
<keyword evidence="2 6" id="KW-0121">Carboxypeptidase</keyword>